<dbReference type="Proteomes" id="UP000265520">
    <property type="component" value="Unassembled WGS sequence"/>
</dbReference>
<protein>
    <submittedName>
        <fullName evidence="2">Uncharacterized protein</fullName>
    </submittedName>
</protein>
<name>A0A392SIC4_9FABA</name>
<dbReference type="AlphaFoldDB" id="A0A392SIC4"/>
<feature type="non-terminal residue" evidence="2">
    <location>
        <position position="1"/>
    </location>
</feature>
<keyword evidence="1" id="KW-0812">Transmembrane</keyword>
<feature type="transmembrane region" description="Helical" evidence="1">
    <location>
        <begin position="40"/>
        <end position="71"/>
    </location>
</feature>
<comment type="caution">
    <text evidence="2">The sequence shown here is derived from an EMBL/GenBank/DDBJ whole genome shotgun (WGS) entry which is preliminary data.</text>
</comment>
<evidence type="ECO:0000256" key="1">
    <source>
        <dbReference type="SAM" id="Phobius"/>
    </source>
</evidence>
<reference evidence="2 3" key="1">
    <citation type="journal article" date="2018" name="Front. Plant Sci.">
        <title>Red Clover (Trifolium pratense) and Zigzag Clover (T. medium) - A Picture of Genomic Similarities and Differences.</title>
        <authorList>
            <person name="Dluhosova J."/>
            <person name="Istvanek J."/>
            <person name="Nedelnik J."/>
            <person name="Repkova J."/>
        </authorList>
    </citation>
    <scope>NUCLEOTIDE SEQUENCE [LARGE SCALE GENOMIC DNA]</scope>
    <source>
        <strain evidence="3">cv. 10/8</strain>
        <tissue evidence="2">Leaf</tissue>
    </source>
</reference>
<organism evidence="2 3">
    <name type="scientific">Trifolium medium</name>
    <dbReference type="NCBI Taxonomy" id="97028"/>
    <lineage>
        <taxon>Eukaryota</taxon>
        <taxon>Viridiplantae</taxon>
        <taxon>Streptophyta</taxon>
        <taxon>Embryophyta</taxon>
        <taxon>Tracheophyta</taxon>
        <taxon>Spermatophyta</taxon>
        <taxon>Magnoliopsida</taxon>
        <taxon>eudicotyledons</taxon>
        <taxon>Gunneridae</taxon>
        <taxon>Pentapetalae</taxon>
        <taxon>rosids</taxon>
        <taxon>fabids</taxon>
        <taxon>Fabales</taxon>
        <taxon>Fabaceae</taxon>
        <taxon>Papilionoideae</taxon>
        <taxon>50 kb inversion clade</taxon>
        <taxon>NPAAA clade</taxon>
        <taxon>Hologalegina</taxon>
        <taxon>IRL clade</taxon>
        <taxon>Trifolieae</taxon>
        <taxon>Trifolium</taxon>
    </lineage>
</organism>
<proteinExistence type="predicted"/>
<keyword evidence="1" id="KW-0472">Membrane</keyword>
<dbReference type="EMBL" id="LXQA010382886">
    <property type="protein sequence ID" value="MCI48197.1"/>
    <property type="molecule type" value="Genomic_DNA"/>
</dbReference>
<sequence>RVCSAFRRALPFHRRRSLSFLNPHLFDVPLHAGKKLLLRIWALLVRILCWCGSLILCWCGSGLCFGGLLLFSSRCGGSVRIRRFGVAVVSFV</sequence>
<evidence type="ECO:0000313" key="3">
    <source>
        <dbReference type="Proteomes" id="UP000265520"/>
    </source>
</evidence>
<accession>A0A392SIC4</accession>
<keyword evidence="1" id="KW-1133">Transmembrane helix</keyword>
<keyword evidence="3" id="KW-1185">Reference proteome</keyword>
<evidence type="ECO:0000313" key="2">
    <source>
        <dbReference type="EMBL" id="MCI48197.1"/>
    </source>
</evidence>